<dbReference type="PANTHER" id="PTHR32196">
    <property type="entry name" value="ABC TRANSPORTER PERMEASE PROTEIN YPHD-RELATED-RELATED"/>
    <property type="match status" value="1"/>
</dbReference>
<keyword evidence="5 8" id="KW-0812">Transmembrane</keyword>
<evidence type="ECO:0000313" key="10">
    <source>
        <dbReference type="Proteomes" id="UP001249240"/>
    </source>
</evidence>
<comment type="caution">
    <text evidence="9">The sequence shown here is derived from an EMBL/GenBank/DDBJ whole genome shotgun (WGS) entry which is preliminary data.</text>
</comment>
<organism evidence="9 10">
    <name type="scientific">Enterococcus raffinosus</name>
    <dbReference type="NCBI Taxonomy" id="71452"/>
    <lineage>
        <taxon>Bacteria</taxon>
        <taxon>Bacillati</taxon>
        <taxon>Bacillota</taxon>
        <taxon>Bacilli</taxon>
        <taxon>Lactobacillales</taxon>
        <taxon>Enterococcaceae</taxon>
        <taxon>Enterococcus</taxon>
    </lineage>
</organism>
<feature type="transmembrane region" description="Helical" evidence="8">
    <location>
        <begin position="166"/>
        <end position="196"/>
    </location>
</feature>
<feature type="transmembrane region" description="Helical" evidence="8">
    <location>
        <begin position="27"/>
        <end position="46"/>
    </location>
</feature>
<dbReference type="EMBL" id="JARPXM010000007">
    <property type="protein sequence ID" value="MDT2538306.1"/>
    <property type="molecule type" value="Genomic_DNA"/>
</dbReference>
<protein>
    <submittedName>
        <fullName evidence="9">ABC transporter permease</fullName>
    </submittedName>
</protein>
<evidence type="ECO:0000256" key="1">
    <source>
        <dbReference type="ARBA" id="ARBA00004651"/>
    </source>
</evidence>
<evidence type="ECO:0000256" key="6">
    <source>
        <dbReference type="ARBA" id="ARBA00022989"/>
    </source>
</evidence>
<keyword evidence="4" id="KW-0997">Cell inner membrane</keyword>
<dbReference type="AlphaFoldDB" id="A0AAW8SW19"/>
<dbReference type="CDD" id="cd06579">
    <property type="entry name" value="TM_PBP1_transp_AraH_like"/>
    <property type="match status" value="1"/>
</dbReference>
<keyword evidence="6 8" id="KW-1133">Transmembrane helix</keyword>
<proteinExistence type="predicted"/>
<gene>
    <name evidence="9" type="ORF">P7D78_09230</name>
</gene>
<evidence type="ECO:0000256" key="7">
    <source>
        <dbReference type="ARBA" id="ARBA00023136"/>
    </source>
</evidence>
<evidence type="ECO:0000256" key="4">
    <source>
        <dbReference type="ARBA" id="ARBA00022519"/>
    </source>
</evidence>
<dbReference type="PANTHER" id="PTHR32196:SF21">
    <property type="entry name" value="ABC TRANSPORTER PERMEASE PROTEIN YPHD-RELATED"/>
    <property type="match status" value="1"/>
</dbReference>
<comment type="subcellular location">
    <subcellularLocation>
        <location evidence="1">Cell membrane</location>
        <topology evidence="1">Multi-pass membrane protein</topology>
    </subcellularLocation>
</comment>
<name>A0AAW8SW19_9ENTE</name>
<dbReference type="RefSeq" id="WP_010745700.1">
    <property type="nucleotide sequence ID" value="NZ_CABLCA010000045.1"/>
</dbReference>
<feature type="transmembrane region" description="Helical" evidence="8">
    <location>
        <begin position="309"/>
        <end position="327"/>
    </location>
</feature>
<reference evidence="9" key="1">
    <citation type="submission" date="2023-03" db="EMBL/GenBank/DDBJ databases">
        <authorList>
            <person name="Shen W."/>
            <person name="Cai J."/>
        </authorList>
    </citation>
    <scope>NUCLEOTIDE SEQUENCE</scope>
    <source>
        <strain evidence="9">B646-2</strain>
    </source>
</reference>
<evidence type="ECO:0000256" key="3">
    <source>
        <dbReference type="ARBA" id="ARBA00022475"/>
    </source>
</evidence>
<evidence type="ECO:0000313" key="9">
    <source>
        <dbReference type="EMBL" id="MDT2538306.1"/>
    </source>
</evidence>
<dbReference type="Proteomes" id="UP001249240">
    <property type="component" value="Unassembled WGS sequence"/>
</dbReference>
<accession>A0AAW8SW19</accession>
<dbReference type="GO" id="GO:0005886">
    <property type="term" value="C:plasma membrane"/>
    <property type="evidence" value="ECO:0007669"/>
    <property type="project" value="UniProtKB-SubCell"/>
</dbReference>
<feature type="transmembrane region" description="Helical" evidence="8">
    <location>
        <begin position="227"/>
        <end position="245"/>
    </location>
</feature>
<keyword evidence="2" id="KW-0813">Transport</keyword>
<evidence type="ECO:0000256" key="8">
    <source>
        <dbReference type="SAM" id="Phobius"/>
    </source>
</evidence>
<dbReference type="Pfam" id="PF02653">
    <property type="entry name" value="BPD_transp_2"/>
    <property type="match status" value="1"/>
</dbReference>
<dbReference type="GO" id="GO:0022857">
    <property type="term" value="F:transmembrane transporter activity"/>
    <property type="evidence" value="ECO:0007669"/>
    <property type="project" value="InterPro"/>
</dbReference>
<feature type="transmembrane region" description="Helical" evidence="8">
    <location>
        <begin position="133"/>
        <end position="154"/>
    </location>
</feature>
<sequence length="331" mass="34716">MQSKQANLDKKTSDTKIDLKTIEWNKYMVYIVFVIVFLAFSIFLGNKGFLSSNNLFNILRQTSMISIMAVAGTFVLAAGQIDLTVGAVAAMTAMCVSLVLQSTNSIILALLTGLGFGVICGAVNGFLVTILKIPAFLATLGMMQIIRGSAMWITNTAAVPIKNNQFNSVFGIGSVGGISVLILWTILFYVVGVFLFNKTPFGKHTLATGGNELSAKYSGINTNLIKLKVFIMSGAFAAFAGILYAGRMQSGRYSFGDGDEMSVIAAVVLGGAAMNGGSGSVIGALVGSLLMGIIKNALILAGLSSSQQTIVQGVIIVFAVALSNLSSKKNN</sequence>
<feature type="transmembrane region" description="Helical" evidence="8">
    <location>
        <begin position="107"/>
        <end position="127"/>
    </location>
</feature>
<dbReference type="InterPro" id="IPR001851">
    <property type="entry name" value="ABC_transp_permease"/>
</dbReference>
<keyword evidence="7 8" id="KW-0472">Membrane</keyword>
<evidence type="ECO:0000256" key="5">
    <source>
        <dbReference type="ARBA" id="ARBA00022692"/>
    </source>
</evidence>
<keyword evidence="3" id="KW-1003">Cell membrane</keyword>
<evidence type="ECO:0000256" key="2">
    <source>
        <dbReference type="ARBA" id="ARBA00022448"/>
    </source>
</evidence>